<sequence length="168" mass="17848">MLLILQRLAHLFAWLGGAVACGVALMTVSSVTLRAAITQPIQGDVELTQLGIALSISLCLPWAQLRRANIIVDFFTQRLPDRVNHLLDAAGALLLALMCALLAWRTSVGAVGTREAFETTMILGLPMWWAYASLAPGLALTALVAGVQAQRQLRAAADGSPLPAQGEH</sequence>
<evidence type="ECO:0000256" key="6">
    <source>
        <dbReference type="ARBA" id="ARBA00023136"/>
    </source>
</evidence>
<name>A0A7C9TMH3_9BURK</name>
<accession>A0A7C9TMH3</accession>
<evidence type="ECO:0000256" key="5">
    <source>
        <dbReference type="ARBA" id="ARBA00022989"/>
    </source>
</evidence>
<keyword evidence="10" id="KW-1185">Reference proteome</keyword>
<feature type="transmembrane region" description="Helical" evidence="7">
    <location>
        <begin position="128"/>
        <end position="147"/>
    </location>
</feature>
<evidence type="ECO:0000259" key="8">
    <source>
        <dbReference type="Pfam" id="PF04290"/>
    </source>
</evidence>
<evidence type="ECO:0000256" key="3">
    <source>
        <dbReference type="ARBA" id="ARBA00022475"/>
    </source>
</evidence>
<proteinExistence type="inferred from homology"/>
<dbReference type="RefSeq" id="WP_163457542.1">
    <property type="nucleotide sequence ID" value="NZ_JAAGOH010000011.1"/>
</dbReference>
<feature type="domain" description="Tripartite ATP-independent periplasmic transporters DctQ component" evidence="8">
    <location>
        <begin position="24"/>
        <end position="154"/>
    </location>
</feature>
<comment type="subcellular location">
    <subcellularLocation>
        <location evidence="7">Cell inner membrane</location>
        <topology evidence="7">Multi-pass membrane protein</topology>
    </subcellularLocation>
    <subcellularLocation>
        <location evidence="1">Cell membrane</location>
        <topology evidence="1">Multi-pass membrane protein</topology>
    </subcellularLocation>
</comment>
<evidence type="ECO:0000256" key="1">
    <source>
        <dbReference type="ARBA" id="ARBA00004651"/>
    </source>
</evidence>
<evidence type="ECO:0000256" key="4">
    <source>
        <dbReference type="ARBA" id="ARBA00022692"/>
    </source>
</evidence>
<comment type="function">
    <text evidence="7">Part of the tripartite ATP-independent periplasmic (TRAP) transport system.</text>
</comment>
<dbReference type="Proteomes" id="UP000484255">
    <property type="component" value="Unassembled WGS sequence"/>
</dbReference>
<evidence type="ECO:0000313" key="9">
    <source>
        <dbReference type="EMBL" id="NDY91686.1"/>
    </source>
</evidence>
<dbReference type="InterPro" id="IPR055348">
    <property type="entry name" value="DctQ"/>
</dbReference>
<evidence type="ECO:0000256" key="7">
    <source>
        <dbReference type="RuleBase" id="RU369079"/>
    </source>
</evidence>
<gene>
    <name evidence="9" type="ORF">G3A44_10860</name>
</gene>
<dbReference type="GO" id="GO:0005886">
    <property type="term" value="C:plasma membrane"/>
    <property type="evidence" value="ECO:0007669"/>
    <property type="project" value="UniProtKB-SubCell"/>
</dbReference>
<organism evidence="9 10">
    <name type="scientific">Ideonella livida</name>
    <dbReference type="NCBI Taxonomy" id="2707176"/>
    <lineage>
        <taxon>Bacteria</taxon>
        <taxon>Pseudomonadati</taxon>
        <taxon>Pseudomonadota</taxon>
        <taxon>Betaproteobacteria</taxon>
        <taxon>Burkholderiales</taxon>
        <taxon>Sphaerotilaceae</taxon>
        <taxon>Ideonella</taxon>
    </lineage>
</organism>
<keyword evidence="3" id="KW-1003">Cell membrane</keyword>
<dbReference type="AlphaFoldDB" id="A0A7C9TMH3"/>
<evidence type="ECO:0000256" key="2">
    <source>
        <dbReference type="ARBA" id="ARBA00022448"/>
    </source>
</evidence>
<evidence type="ECO:0000313" key="10">
    <source>
        <dbReference type="Proteomes" id="UP000484255"/>
    </source>
</evidence>
<comment type="subunit">
    <text evidence="7">The complex comprises the extracytoplasmic solute receptor protein and the two transmembrane proteins.</text>
</comment>
<reference evidence="9 10" key="1">
    <citation type="submission" date="2020-02" db="EMBL/GenBank/DDBJ databases">
        <title>Ideonella bacterium strain TBM-1.</title>
        <authorList>
            <person name="Chen W.-M."/>
        </authorList>
    </citation>
    <scope>NUCLEOTIDE SEQUENCE [LARGE SCALE GENOMIC DNA]</scope>
    <source>
        <strain evidence="9 10">TBM-1</strain>
    </source>
</reference>
<dbReference type="GO" id="GO:0022857">
    <property type="term" value="F:transmembrane transporter activity"/>
    <property type="evidence" value="ECO:0007669"/>
    <property type="project" value="UniProtKB-UniRule"/>
</dbReference>
<feature type="transmembrane region" description="Helical" evidence="7">
    <location>
        <begin position="86"/>
        <end position="108"/>
    </location>
</feature>
<keyword evidence="6 7" id="KW-0472">Membrane</keyword>
<dbReference type="Pfam" id="PF04290">
    <property type="entry name" value="DctQ"/>
    <property type="match status" value="1"/>
</dbReference>
<keyword evidence="2 7" id="KW-0813">Transport</keyword>
<dbReference type="PROSITE" id="PS51257">
    <property type="entry name" value="PROKAR_LIPOPROTEIN"/>
    <property type="match status" value="1"/>
</dbReference>
<keyword evidence="4 7" id="KW-0812">Transmembrane</keyword>
<comment type="similarity">
    <text evidence="7">Belongs to the TRAP transporter small permease family.</text>
</comment>
<comment type="caution">
    <text evidence="7">Lacks conserved residue(s) required for the propagation of feature annotation.</text>
</comment>
<comment type="caution">
    <text evidence="9">The sequence shown here is derived from an EMBL/GenBank/DDBJ whole genome shotgun (WGS) entry which is preliminary data.</text>
</comment>
<keyword evidence="5 7" id="KW-1133">Transmembrane helix</keyword>
<keyword evidence="7" id="KW-0997">Cell inner membrane</keyword>
<protein>
    <recommendedName>
        <fullName evidence="7">TRAP transporter small permease protein</fullName>
    </recommendedName>
</protein>
<dbReference type="EMBL" id="JAAGOH010000011">
    <property type="protein sequence ID" value="NDY91686.1"/>
    <property type="molecule type" value="Genomic_DNA"/>
</dbReference>
<feature type="transmembrane region" description="Helical" evidence="7">
    <location>
        <begin position="12"/>
        <end position="35"/>
    </location>
</feature>